<dbReference type="InterPro" id="IPR050708">
    <property type="entry name" value="T6SS_VgrG/RHS"/>
</dbReference>
<name>A0ABV3BKL0_9ACTN</name>
<reference evidence="2 3" key="1">
    <citation type="submission" date="2024-06" db="EMBL/GenBank/DDBJ databases">
        <title>The Natural Products Discovery Center: Release of the First 8490 Sequenced Strains for Exploring Actinobacteria Biosynthetic Diversity.</title>
        <authorList>
            <person name="Kalkreuter E."/>
            <person name="Kautsar S.A."/>
            <person name="Yang D."/>
            <person name="Bader C.D."/>
            <person name="Teijaro C.N."/>
            <person name="Fluegel L."/>
            <person name="Davis C.M."/>
            <person name="Simpson J.R."/>
            <person name="Lauterbach L."/>
            <person name="Steele A.D."/>
            <person name="Gui C."/>
            <person name="Meng S."/>
            <person name="Li G."/>
            <person name="Viehrig K."/>
            <person name="Ye F."/>
            <person name="Su P."/>
            <person name="Kiefer A.F."/>
            <person name="Nichols A."/>
            <person name="Cepeda A.J."/>
            <person name="Yan W."/>
            <person name="Fan B."/>
            <person name="Jiang Y."/>
            <person name="Adhikari A."/>
            <person name="Zheng C.-J."/>
            <person name="Schuster L."/>
            <person name="Cowan T.M."/>
            <person name="Smanski M.J."/>
            <person name="Chevrette M.G."/>
            <person name="De Carvalho L.P.S."/>
            <person name="Shen B."/>
        </authorList>
    </citation>
    <scope>NUCLEOTIDE SEQUENCE [LARGE SCALE GENOMIC DNA]</scope>
    <source>
        <strain evidence="2 3">NPDC046838</strain>
    </source>
</reference>
<dbReference type="InterPro" id="IPR031325">
    <property type="entry name" value="RHS_repeat"/>
</dbReference>
<dbReference type="Proteomes" id="UP001551176">
    <property type="component" value="Unassembled WGS sequence"/>
</dbReference>
<feature type="compositionally biased region" description="Low complexity" evidence="1">
    <location>
        <begin position="16"/>
        <end position="30"/>
    </location>
</feature>
<dbReference type="NCBIfam" id="TIGR01643">
    <property type="entry name" value="YD_repeat_2x"/>
    <property type="match status" value="7"/>
</dbReference>
<dbReference type="RefSeq" id="WP_359347835.1">
    <property type="nucleotide sequence ID" value="NZ_JBEYXV010000006.1"/>
</dbReference>
<feature type="region of interest" description="Disordered" evidence="1">
    <location>
        <begin position="1"/>
        <end position="59"/>
    </location>
</feature>
<keyword evidence="3" id="KW-1185">Reference proteome</keyword>
<dbReference type="InterPro" id="IPR013783">
    <property type="entry name" value="Ig-like_fold"/>
</dbReference>
<comment type="caution">
    <text evidence="2">The sequence shown here is derived from an EMBL/GenBank/DDBJ whole genome shotgun (WGS) entry which is preliminary data.</text>
</comment>
<feature type="compositionally biased region" description="Basic and acidic residues" evidence="1">
    <location>
        <begin position="45"/>
        <end position="54"/>
    </location>
</feature>
<evidence type="ECO:0000256" key="1">
    <source>
        <dbReference type="SAM" id="MobiDB-lite"/>
    </source>
</evidence>
<organism evidence="2 3">
    <name type="scientific">Streptomyces atriruber</name>
    <dbReference type="NCBI Taxonomy" id="545121"/>
    <lineage>
        <taxon>Bacteria</taxon>
        <taxon>Bacillati</taxon>
        <taxon>Actinomycetota</taxon>
        <taxon>Actinomycetes</taxon>
        <taxon>Kitasatosporales</taxon>
        <taxon>Streptomycetaceae</taxon>
        <taxon>Streptomyces</taxon>
    </lineage>
</organism>
<gene>
    <name evidence="2" type="ORF">ABZ921_13040</name>
</gene>
<dbReference type="EMBL" id="JBEYXV010000006">
    <property type="protein sequence ID" value="MEU6821551.1"/>
    <property type="molecule type" value="Genomic_DNA"/>
</dbReference>
<dbReference type="Gene3D" id="2.180.10.10">
    <property type="entry name" value="RHS repeat-associated core"/>
    <property type="match status" value="5"/>
</dbReference>
<feature type="region of interest" description="Disordered" evidence="1">
    <location>
        <begin position="753"/>
        <end position="778"/>
    </location>
</feature>
<dbReference type="InterPro" id="IPR006530">
    <property type="entry name" value="YD"/>
</dbReference>
<dbReference type="InterPro" id="IPR022385">
    <property type="entry name" value="Rhs_assc_core"/>
</dbReference>
<proteinExistence type="predicted"/>
<dbReference type="PANTHER" id="PTHR32305">
    <property type="match status" value="1"/>
</dbReference>
<dbReference type="NCBIfam" id="TIGR03696">
    <property type="entry name" value="Rhs_assc_core"/>
    <property type="match status" value="1"/>
</dbReference>
<accession>A0ABV3BKL0</accession>
<evidence type="ECO:0000313" key="2">
    <source>
        <dbReference type="EMBL" id="MEU6821551.1"/>
    </source>
</evidence>
<dbReference type="NCBIfam" id="NF033679">
    <property type="entry name" value="DNRLRE_dom"/>
    <property type="match status" value="1"/>
</dbReference>
<feature type="compositionally biased region" description="Basic and acidic residues" evidence="1">
    <location>
        <begin position="756"/>
        <end position="766"/>
    </location>
</feature>
<evidence type="ECO:0000313" key="3">
    <source>
        <dbReference type="Proteomes" id="UP001551176"/>
    </source>
</evidence>
<protein>
    <submittedName>
        <fullName evidence="2">DNRLRE domain-containing protein</fullName>
    </submittedName>
</protein>
<dbReference type="Gene3D" id="2.60.40.10">
    <property type="entry name" value="Immunoglobulins"/>
    <property type="match status" value="1"/>
</dbReference>
<sequence>MLPQAAFAQTADGPRAQGAGANASAADTGGKPPERPGIPRTPPRKYADNSREPEVTYGAGGTVLDVPAVVHGTGAELSWPKYTGRKGDAPVGYQLHRSTRPGFKPTRATLVAPLGKGATSYKDTTAEPTRANSATETGRHYSYRILVETRDGRLLASPVRRVGVPKAGHTVRVLRAGQSDATLSSAEPGANLNGKWLSAGTGDGTYGTTRAALRIPTSGLPEKATVLQADLRLRASGGGGPRLLELSPLKREFAEKSVTWKKAGGGDTSAAVADTTEQDGTYTWDVTSLARQWAKRPGANNGVLLAAPGGDGTVRFASSEARDEARRPQLRVITAEPTPWDTYYAPDTPTRMSENNTYPVDVTVTNTTTAAWPAGERALSYKWALPDGSDATTADNQLKADVPALAPGASATVKATVRSPYTADGNRRSGYTLTWDILNKADNSWLSEKPGIGGLAQTTAVEDPTADRVGLEKQHAYTGKNTGAGSTLMGDLGSGNAVWSYNSFGNPGRGINTFARFAYNAQDTSDSTLGYGWSAQAAGPLRLGATLDFHPDAGPGEAYVVDGDGTQHTFRKQGDGSWKPSAGYHYRLTAKPDVTSVCRTGSPEVPDAWTLTRPDGTRFLIGCDGYLTSIVDKNGNTQTYVYELRDSGNRRVKFLTEIKDPTARTSLKVEYYRAGDATYEYIDDKGEKATGKDLWNPRIYDHVKSMTDVSGRKLSFHYTAKGLLGRLTDGDGAAQPKAFSFSYDAAQGNKNTKLTKVTDPRGHATDVEYGDGPESSWSTKTITDRNRAVTGFTYASAADGGTETRITDAEKHTTTYTTDGQDRPVKITNAKSEQTRLTWDGDHNVTLLEEDNGPKTAKTAYCYDEKTGYPLWERSAEENKEGVPPAADCAPGKFPPHSVRYEYKTRADGYALDLVKKTSAESRVWQFGHDAKGNLKTVTDPKGVASAADGDYTTSYEYDSYGQLTRATDANGNPTAYKDFVASGYPRTTTDALAKVTTTEYDARGQVTEVVDALKKKTTQTYDTFGRPLVSKVPKDQAAGVFITTPAPDYDANDNVTRSTAPNGAVSTATYDDADQVVSATAPKDTATSGERKTAYTYDSVGNLKTTTEPKGTATPADPDDYVTTNDYDEVYQLTSVVNAERDKVSYVYDGAGNTVRVIDPKKNATADPDDYTTKTDYDMNHRVVAVTDAAGRTVAQEYDKDSLVVSTTDAEKNKTVNHYDERGKLAVVETPHEGATVRTTKFGYDEVGNQIKVFTPRGVATDAEPDDFVAETTYDPLNRPARQIQPYDPKDPRYNRKVWTETTYDAVGRVEKVSAPPSSGETTRNDTTYGYYDNGWVKTAQDVWDIRTTYDYSDLGQQTARQLTSAGGSTSRTMRWGFYPDGKLKSRDDDGVPVGANELVASGAQARTGRGTQASPHVWKLNVAKAGTYTAYAEGAAGKWTKLGTDTYKKGENAELKAAADTVKLVRDHSADADTERKRFAYAYDVNGNLTSIDDTSTGTKVDAYTMTYTGLNQVDKVVEALAGQEKKATSYTYDANGQAETLKHPDQYTKYTYDLRELVKTVSVGKSATDAAPKVTSYDYTDRGERKTQTKANKNTVGYTYYLDGALKSQTEKKPDGATLVASHAYAYDANGNKAQDVAKKMNADDHAKYVSSKTDYTYDPVDRLAKSVRTGDGAGTETYVHDDNANVVSQTVKGKTTTFGYDRNRLLETRTGGVTASHTYDAFGRQDSVTVGGKAIERNSYDGFDRVRQHERADTSTGALKTTKYAYDPLDRTSSRTDAAGKSTDYTYLGMSGEVLGEEVAGKLTKSYQYGPWGERLSQVKHAPDGSAGESTFYGYNSHTDVETLTDKDGNAKATYGYSAYGSDDPSDFTGIDKPDAGDPTKTAYNPYRFNSKRWDAASGTYDMGFRDYSPGLNRFVTRDSYNGALDDMRLGNDPLTGNRYAFSGGNPIGNVELDGHIPCKGTGLLTVCGEDLIESTSKPVTGNGWDFLAGLGRVFASVADAVNRTGPCGHDPSQCNNWGEKYDKAAGKAGADSSTDQYKGGSFLGEVAAAVRGIRKSIPPAGITRMRGSLDGALKLKDRATELQKMRKFNGGTVTAIKVQNTRTNQTQVWVATEGPGRRPAEWGTPGAADDALKSGEVFIRGKGHAEQTVMNNLGDDWKIVQGGTNRNVCVTHPTGQCAPNLGKLGITVDGPKFPWRPGPNSIKTDYRTFWWAG</sequence>
<dbReference type="PANTHER" id="PTHR32305:SF15">
    <property type="entry name" value="PROTEIN RHSA-RELATED"/>
    <property type="match status" value="1"/>
</dbReference>
<dbReference type="Pfam" id="PF05593">
    <property type="entry name" value="RHS_repeat"/>
    <property type="match status" value="4"/>
</dbReference>